<proteinExistence type="predicted"/>
<dbReference type="Proteomes" id="UP000275456">
    <property type="component" value="Unassembled WGS sequence"/>
</dbReference>
<dbReference type="AlphaFoldDB" id="A0A3N2ATI4"/>
<organism evidence="2 3">
    <name type="scientific">Agrococcus jenensis</name>
    <dbReference type="NCBI Taxonomy" id="46353"/>
    <lineage>
        <taxon>Bacteria</taxon>
        <taxon>Bacillati</taxon>
        <taxon>Actinomycetota</taxon>
        <taxon>Actinomycetes</taxon>
        <taxon>Micrococcales</taxon>
        <taxon>Microbacteriaceae</taxon>
        <taxon>Agrococcus</taxon>
    </lineage>
</organism>
<dbReference type="Gene3D" id="3.40.50.720">
    <property type="entry name" value="NAD(P)-binding Rossmann-like Domain"/>
    <property type="match status" value="1"/>
</dbReference>
<protein>
    <submittedName>
        <fullName evidence="2">Short-subunit dehydrogenase</fullName>
    </submittedName>
</protein>
<gene>
    <name evidence="2" type="ORF">EDD26_1715</name>
</gene>
<evidence type="ECO:0000256" key="1">
    <source>
        <dbReference type="ARBA" id="ARBA00023002"/>
    </source>
</evidence>
<dbReference type="InterPro" id="IPR036291">
    <property type="entry name" value="NAD(P)-bd_dom_sf"/>
</dbReference>
<dbReference type="EMBL" id="RKHJ01000001">
    <property type="protein sequence ID" value="ROR66333.1"/>
    <property type="molecule type" value="Genomic_DNA"/>
</dbReference>
<dbReference type="PANTHER" id="PTHR43157:SF31">
    <property type="entry name" value="PHOSPHATIDYLINOSITOL-GLYCAN BIOSYNTHESIS CLASS F PROTEIN"/>
    <property type="match status" value="1"/>
</dbReference>
<evidence type="ECO:0000313" key="2">
    <source>
        <dbReference type="EMBL" id="ROR66333.1"/>
    </source>
</evidence>
<keyword evidence="1" id="KW-0560">Oxidoreductase</keyword>
<dbReference type="RefSeq" id="WP_123697332.1">
    <property type="nucleotide sequence ID" value="NZ_RKHJ01000001.1"/>
</dbReference>
<dbReference type="Pfam" id="PF00106">
    <property type="entry name" value="adh_short"/>
    <property type="match status" value="1"/>
</dbReference>
<dbReference type="OrthoDB" id="4577644at2"/>
<name>A0A3N2ATI4_9MICO</name>
<dbReference type="SUPFAM" id="SSF51735">
    <property type="entry name" value="NAD(P)-binding Rossmann-fold domains"/>
    <property type="match status" value="1"/>
</dbReference>
<dbReference type="GO" id="GO:0016491">
    <property type="term" value="F:oxidoreductase activity"/>
    <property type="evidence" value="ECO:0007669"/>
    <property type="project" value="UniProtKB-KW"/>
</dbReference>
<reference evidence="2 3" key="1">
    <citation type="submission" date="2018-11" db="EMBL/GenBank/DDBJ databases">
        <title>Sequencing the genomes of 1000 actinobacteria strains.</title>
        <authorList>
            <person name="Klenk H.-P."/>
        </authorList>
    </citation>
    <scope>NUCLEOTIDE SEQUENCE [LARGE SCALE GENOMIC DNA]</scope>
    <source>
        <strain evidence="2 3">DSM 9580</strain>
    </source>
</reference>
<evidence type="ECO:0000313" key="3">
    <source>
        <dbReference type="Proteomes" id="UP000275456"/>
    </source>
</evidence>
<dbReference type="PANTHER" id="PTHR43157">
    <property type="entry name" value="PHOSPHATIDYLINOSITOL-GLYCAN BIOSYNTHESIS CLASS F PROTEIN-RELATED"/>
    <property type="match status" value="1"/>
</dbReference>
<comment type="caution">
    <text evidence="2">The sequence shown here is derived from an EMBL/GenBank/DDBJ whole genome shotgun (WGS) entry which is preliminary data.</text>
</comment>
<accession>A0A3N2ATI4</accession>
<dbReference type="InterPro" id="IPR002347">
    <property type="entry name" value="SDR_fam"/>
</dbReference>
<dbReference type="PRINTS" id="PR00081">
    <property type="entry name" value="GDHRDH"/>
</dbReference>
<sequence>MNISGSGHALADATVIITGSSSGIGRATAVALATSGARIVLAVRDAEKGRVVASSLPGIPGTHRVRTLDLARLESVEAFVSGIDEPVAVLINNAGVESKDLQRTADGHELQFGTNHLGHFLLTTLLLRQITDRVVSVASQAERMGRLDLADLDWRRRPYRGGQAYADSKLANLLFTAELDRRLRASGSSVRALAAHPGLVRTAIYDRPAGQRPNLWDRLVPVLGQSADEGALPSLLAATGDVPGGAFVGPERMLHMRGGAQLIGRSRRAEDPVLAAELWAASEQMTAAVPRE</sequence>
<keyword evidence="3" id="KW-1185">Reference proteome</keyword>